<reference evidence="1" key="1">
    <citation type="submission" date="2019-08" db="EMBL/GenBank/DDBJ databases">
        <authorList>
            <person name="Kucharzyk K."/>
            <person name="Murdoch R.W."/>
            <person name="Higgins S."/>
            <person name="Loffler F."/>
        </authorList>
    </citation>
    <scope>NUCLEOTIDE SEQUENCE</scope>
</reference>
<protein>
    <submittedName>
        <fullName evidence="1">Uncharacterized protein</fullName>
    </submittedName>
</protein>
<proteinExistence type="predicted"/>
<evidence type="ECO:0000313" key="1">
    <source>
        <dbReference type="EMBL" id="MPM84221.1"/>
    </source>
</evidence>
<accession>A0A645D4T2</accession>
<name>A0A645D4T2_9ZZZZ</name>
<organism evidence="1">
    <name type="scientific">bioreactor metagenome</name>
    <dbReference type="NCBI Taxonomy" id="1076179"/>
    <lineage>
        <taxon>unclassified sequences</taxon>
        <taxon>metagenomes</taxon>
        <taxon>ecological metagenomes</taxon>
    </lineage>
</organism>
<sequence>MCINAISSSFIFTDFFGVNDVKNLVKNTHQQGILLATFHVSCGSNEYRCFGILHFTLEDVFRLSFQVIHRYMDKFTFHGFSRKRSEVLLDNRFHLCLIDITDKRENKTAGITEQLFVHFHDAFVIYPCQVLHFGAFCQRIVAIKSFRRCITEGHHRFGFLIFQLCFHALNKRLEGIVVASGSCEIEIYQLKHGLKILYGRRTVEILCGKRNTWPGRCRFSGKRFCQMSGTEITYPPQRDDVVHHSCVDRILYGIL</sequence>
<gene>
    <name evidence="1" type="ORF">SDC9_131292</name>
</gene>
<comment type="caution">
    <text evidence="1">The sequence shown here is derived from an EMBL/GenBank/DDBJ whole genome shotgun (WGS) entry which is preliminary data.</text>
</comment>
<dbReference type="EMBL" id="VSSQ01032824">
    <property type="protein sequence ID" value="MPM84221.1"/>
    <property type="molecule type" value="Genomic_DNA"/>
</dbReference>
<dbReference type="AlphaFoldDB" id="A0A645D4T2"/>